<dbReference type="AlphaFoldDB" id="A0A158QIA4"/>
<dbReference type="STRING" id="102285.A0A158QIA4"/>
<feature type="compositionally biased region" description="Low complexity" evidence="1">
    <location>
        <begin position="452"/>
        <end position="474"/>
    </location>
</feature>
<feature type="compositionally biased region" description="Polar residues" evidence="1">
    <location>
        <begin position="416"/>
        <end position="430"/>
    </location>
</feature>
<evidence type="ECO:0000313" key="5">
    <source>
        <dbReference type="WBParaSite" id="HNAJ_0000904001-mRNA-1"/>
    </source>
</evidence>
<protein>
    <submittedName>
        <fullName evidence="5">Liprin-beta</fullName>
    </submittedName>
</protein>
<feature type="region of interest" description="Disordered" evidence="1">
    <location>
        <begin position="130"/>
        <end position="203"/>
    </location>
</feature>
<gene>
    <name evidence="3" type="ORF">HNAJ_LOCUS9036</name>
</gene>
<evidence type="ECO:0000256" key="2">
    <source>
        <dbReference type="SAM" id="Phobius"/>
    </source>
</evidence>
<keyword evidence="2" id="KW-0472">Membrane</keyword>
<reference evidence="5" key="1">
    <citation type="submission" date="2016-04" db="UniProtKB">
        <authorList>
            <consortium name="WormBaseParasite"/>
        </authorList>
    </citation>
    <scope>IDENTIFICATION</scope>
</reference>
<reference evidence="3 4" key="2">
    <citation type="submission" date="2018-11" db="EMBL/GenBank/DDBJ databases">
        <authorList>
            <consortium name="Pathogen Informatics"/>
        </authorList>
    </citation>
    <scope>NUCLEOTIDE SEQUENCE [LARGE SCALE GENOMIC DNA]</scope>
</reference>
<feature type="transmembrane region" description="Helical" evidence="2">
    <location>
        <begin position="12"/>
        <end position="33"/>
    </location>
</feature>
<feature type="region of interest" description="Disordered" evidence="1">
    <location>
        <begin position="240"/>
        <end position="360"/>
    </location>
</feature>
<dbReference type="OrthoDB" id="6288612at2759"/>
<evidence type="ECO:0000256" key="1">
    <source>
        <dbReference type="SAM" id="MobiDB-lite"/>
    </source>
</evidence>
<organism evidence="5">
    <name type="scientific">Rodentolepis nana</name>
    <name type="common">Dwarf tapeworm</name>
    <name type="synonym">Hymenolepis nana</name>
    <dbReference type="NCBI Taxonomy" id="102285"/>
    <lineage>
        <taxon>Eukaryota</taxon>
        <taxon>Metazoa</taxon>
        <taxon>Spiralia</taxon>
        <taxon>Lophotrochozoa</taxon>
        <taxon>Platyhelminthes</taxon>
        <taxon>Cestoda</taxon>
        <taxon>Eucestoda</taxon>
        <taxon>Cyclophyllidea</taxon>
        <taxon>Hymenolepididae</taxon>
        <taxon>Rodentolepis</taxon>
    </lineage>
</organism>
<feature type="compositionally biased region" description="Low complexity" evidence="1">
    <location>
        <begin position="130"/>
        <end position="165"/>
    </location>
</feature>
<dbReference type="Proteomes" id="UP000278807">
    <property type="component" value="Unassembled WGS sequence"/>
</dbReference>
<feature type="compositionally biased region" description="Polar residues" evidence="1">
    <location>
        <begin position="240"/>
        <end position="280"/>
    </location>
</feature>
<keyword evidence="4" id="KW-1185">Reference proteome</keyword>
<dbReference type="WBParaSite" id="HNAJ_0000904001-mRNA-1">
    <property type="protein sequence ID" value="HNAJ_0000904001-mRNA-1"/>
    <property type="gene ID" value="HNAJ_0000904001"/>
</dbReference>
<name>A0A158QIA4_RODNA</name>
<feature type="compositionally biased region" description="Polar residues" evidence="1">
    <location>
        <begin position="183"/>
        <end position="192"/>
    </location>
</feature>
<evidence type="ECO:0000313" key="4">
    <source>
        <dbReference type="Proteomes" id="UP000278807"/>
    </source>
</evidence>
<feature type="compositionally biased region" description="Acidic residues" evidence="1">
    <location>
        <begin position="295"/>
        <end position="322"/>
    </location>
</feature>
<feature type="compositionally biased region" description="Polar residues" evidence="1">
    <location>
        <begin position="438"/>
        <end position="447"/>
    </location>
</feature>
<feature type="region of interest" description="Disordered" evidence="1">
    <location>
        <begin position="395"/>
        <end position="480"/>
    </location>
</feature>
<feature type="compositionally biased region" description="Basic and acidic residues" evidence="1">
    <location>
        <begin position="323"/>
        <end position="345"/>
    </location>
</feature>
<keyword evidence="2" id="KW-1133">Transmembrane helix</keyword>
<feature type="compositionally biased region" description="Polar residues" evidence="1">
    <location>
        <begin position="395"/>
        <end position="408"/>
    </location>
</feature>
<proteinExistence type="predicted"/>
<sequence>MPPSFNTHSVTVSLYHFFRLLIFLLMALITCFLQETETSLLGEVSTLRELFTALSTATEDPTRLLEDAESVLARAGVATGDSGVSMTPSGALHSSSSNEVEAFASVVDAIMSSRQQRQRQSKNLEGTLSLASDSLGSTSSGWSGNGNGADCPNSSLVSSQVSVHSANGGAQHQTAAILRHSRLPQNDNSPRSASVGRPMVNGTPQRIVSASGVKELMLQHPITNGHNLTSTPAHRPKTTTIEAQQSSGFSSVNGASPMQPSPNQRYSTCTLHLNDTISSNAEDRTLKNMTNGNSQEEENEEEDLEETASGTLDDETSDDGMLSDDRGLGNGSGREKMTSTDDEIQRPGLNGVLSREQRSLSRGGELHKLLYPDQSLPPPVYTNLNKLTHAAQRKFSMSTNVSPNTPTGGSAGNPMLWSQSATGESDNLSIASAPHAQPETTTNNSGVHSMPGSPHRPSYSTSSSNSRPRGSSVGVEDPFSVEMDELDRMVIGK</sequence>
<accession>A0A158QIA4</accession>
<evidence type="ECO:0000313" key="3">
    <source>
        <dbReference type="EMBL" id="VDO05299.1"/>
    </source>
</evidence>
<dbReference type="EMBL" id="UZAE01012472">
    <property type="protein sequence ID" value="VDO05299.1"/>
    <property type="molecule type" value="Genomic_DNA"/>
</dbReference>
<keyword evidence="2" id="KW-0812">Transmembrane</keyword>